<sequence>MEMKSHFTGVKLLVKSFEKSASVETLASFPGGLIWAIAHLCR</sequence>
<dbReference type="AlphaFoldDB" id="A0A0E9Q966"/>
<dbReference type="EMBL" id="GBXM01095166">
    <property type="protein sequence ID" value="JAH13411.1"/>
    <property type="molecule type" value="Transcribed_RNA"/>
</dbReference>
<accession>A0A0E9Q966</accession>
<organism evidence="1">
    <name type="scientific">Anguilla anguilla</name>
    <name type="common">European freshwater eel</name>
    <name type="synonym">Muraena anguilla</name>
    <dbReference type="NCBI Taxonomy" id="7936"/>
    <lineage>
        <taxon>Eukaryota</taxon>
        <taxon>Metazoa</taxon>
        <taxon>Chordata</taxon>
        <taxon>Craniata</taxon>
        <taxon>Vertebrata</taxon>
        <taxon>Euteleostomi</taxon>
        <taxon>Actinopterygii</taxon>
        <taxon>Neopterygii</taxon>
        <taxon>Teleostei</taxon>
        <taxon>Anguilliformes</taxon>
        <taxon>Anguillidae</taxon>
        <taxon>Anguilla</taxon>
    </lineage>
</organism>
<name>A0A0E9Q966_ANGAN</name>
<reference evidence="1" key="1">
    <citation type="submission" date="2014-11" db="EMBL/GenBank/DDBJ databases">
        <authorList>
            <person name="Amaro Gonzalez C."/>
        </authorList>
    </citation>
    <scope>NUCLEOTIDE SEQUENCE</scope>
</reference>
<evidence type="ECO:0000313" key="1">
    <source>
        <dbReference type="EMBL" id="JAH13411.1"/>
    </source>
</evidence>
<protein>
    <submittedName>
        <fullName evidence="1">Uncharacterized protein</fullName>
    </submittedName>
</protein>
<reference evidence="1" key="2">
    <citation type="journal article" date="2015" name="Fish Shellfish Immunol.">
        <title>Early steps in the European eel (Anguilla anguilla)-Vibrio vulnificus interaction in the gills: Role of the RtxA13 toxin.</title>
        <authorList>
            <person name="Callol A."/>
            <person name="Pajuelo D."/>
            <person name="Ebbesson L."/>
            <person name="Teles M."/>
            <person name="MacKenzie S."/>
            <person name="Amaro C."/>
        </authorList>
    </citation>
    <scope>NUCLEOTIDE SEQUENCE</scope>
</reference>
<proteinExistence type="predicted"/>